<feature type="region of interest" description="Disordered" evidence="4">
    <location>
        <begin position="548"/>
        <end position="569"/>
    </location>
</feature>
<dbReference type="Gene3D" id="1.10.510.10">
    <property type="entry name" value="Transferase(Phosphotransferase) domain 1"/>
    <property type="match status" value="1"/>
</dbReference>
<keyword evidence="7" id="KW-0418">Kinase</keyword>
<feature type="region of interest" description="Disordered" evidence="4">
    <location>
        <begin position="832"/>
        <end position="855"/>
    </location>
</feature>
<reference evidence="7 8" key="1">
    <citation type="submission" date="2016-02" db="EMBL/GenBank/DDBJ databases">
        <title>Genome analysis of coral dinoflagellate symbionts highlights evolutionary adaptations to a symbiotic lifestyle.</title>
        <authorList>
            <person name="Aranda M."/>
            <person name="Li Y."/>
            <person name="Liew Y.J."/>
            <person name="Baumgarten S."/>
            <person name="Simakov O."/>
            <person name="Wilson M."/>
            <person name="Piel J."/>
            <person name="Ashoor H."/>
            <person name="Bougouffa S."/>
            <person name="Bajic V.B."/>
            <person name="Ryu T."/>
            <person name="Ravasi T."/>
            <person name="Bayer T."/>
            <person name="Micklem G."/>
            <person name="Kim H."/>
            <person name="Bhak J."/>
            <person name="Lajeunesse T.C."/>
            <person name="Voolstra C.R."/>
        </authorList>
    </citation>
    <scope>NUCLEOTIDE SEQUENCE [LARGE SCALE GENOMIC DNA]</scope>
    <source>
        <strain evidence="7 8">CCMP2467</strain>
    </source>
</reference>
<dbReference type="PROSITE" id="PS50011">
    <property type="entry name" value="PROTEIN_KINASE_DOM"/>
    <property type="match status" value="1"/>
</dbReference>
<evidence type="ECO:0000256" key="2">
    <source>
        <dbReference type="ARBA" id="ARBA00022840"/>
    </source>
</evidence>
<dbReference type="InterPro" id="IPR036259">
    <property type="entry name" value="MFS_trans_sf"/>
</dbReference>
<dbReference type="InterPro" id="IPR000719">
    <property type="entry name" value="Prot_kinase_dom"/>
</dbReference>
<keyword evidence="5" id="KW-0472">Membrane</keyword>
<dbReference type="GO" id="GO:0005524">
    <property type="term" value="F:ATP binding"/>
    <property type="evidence" value="ECO:0007669"/>
    <property type="project" value="UniProtKB-UniRule"/>
</dbReference>
<feature type="transmembrane region" description="Helical" evidence="5">
    <location>
        <begin position="396"/>
        <end position="417"/>
    </location>
</feature>
<evidence type="ECO:0000256" key="5">
    <source>
        <dbReference type="SAM" id="Phobius"/>
    </source>
</evidence>
<feature type="transmembrane region" description="Helical" evidence="5">
    <location>
        <begin position="328"/>
        <end position="345"/>
    </location>
</feature>
<dbReference type="PROSITE" id="PS00107">
    <property type="entry name" value="PROTEIN_KINASE_ATP"/>
    <property type="match status" value="1"/>
</dbReference>
<keyword evidence="7" id="KW-0808">Transferase</keyword>
<evidence type="ECO:0000256" key="4">
    <source>
        <dbReference type="SAM" id="MobiDB-lite"/>
    </source>
</evidence>
<dbReference type="InterPro" id="IPR008271">
    <property type="entry name" value="Ser/Thr_kinase_AS"/>
</dbReference>
<dbReference type="SMART" id="SM00220">
    <property type="entry name" value="S_TKc"/>
    <property type="match status" value="1"/>
</dbReference>
<dbReference type="InterPro" id="IPR011009">
    <property type="entry name" value="Kinase-like_dom_sf"/>
</dbReference>
<dbReference type="OrthoDB" id="423276at2759"/>
<dbReference type="SUPFAM" id="SSF103473">
    <property type="entry name" value="MFS general substrate transporter"/>
    <property type="match status" value="1"/>
</dbReference>
<comment type="caution">
    <text evidence="7">The sequence shown here is derived from an EMBL/GenBank/DDBJ whole genome shotgun (WGS) entry which is preliminary data.</text>
</comment>
<feature type="binding site" evidence="3">
    <location>
        <position position="610"/>
    </location>
    <ligand>
        <name>ATP</name>
        <dbReference type="ChEBI" id="CHEBI:30616"/>
    </ligand>
</feature>
<keyword evidence="5" id="KW-0812">Transmembrane</keyword>
<evidence type="ECO:0000256" key="3">
    <source>
        <dbReference type="PROSITE-ProRule" id="PRU10141"/>
    </source>
</evidence>
<accession>A0A1Q9DW88</accession>
<dbReference type="SUPFAM" id="SSF56112">
    <property type="entry name" value="Protein kinase-like (PK-like)"/>
    <property type="match status" value="1"/>
</dbReference>
<keyword evidence="2 3" id="KW-0067">ATP-binding</keyword>
<protein>
    <submittedName>
        <fullName evidence="7">Spindle assembly checkpoint kinase</fullName>
    </submittedName>
</protein>
<proteinExistence type="predicted"/>
<dbReference type="GO" id="GO:0004672">
    <property type="term" value="F:protein kinase activity"/>
    <property type="evidence" value="ECO:0007669"/>
    <property type="project" value="InterPro"/>
</dbReference>
<feature type="transmembrane region" description="Helical" evidence="5">
    <location>
        <begin position="150"/>
        <end position="175"/>
    </location>
</feature>
<feature type="transmembrane region" description="Helical" evidence="5">
    <location>
        <begin position="56"/>
        <end position="74"/>
    </location>
</feature>
<evidence type="ECO:0000313" key="8">
    <source>
        <dbReference type="Proteomes" id="UP000186817"/>
    </source>
</evidence>
<evidence type="ECO:0000256" key="1">
    <source>
        <dbReference type="ARBA" id="ARBA00022741"/>
    </source>
</evidence>
<dbReference type="PANTHER" id="PTHR24347">
    <property type="entry name" value="SERINE/THREONINE-PROTEIN KINASE"/>
    <property type="match status" value="1"/>
</dbReference>
<feature type="transmembrane region" description="Helical" evidence="5">
    <location>
        <begin position="275"/>
        <end position="296"/>
    </location>
</feature>
<dbReference type="InterPro" id="IPR017441">
    <property type="entry name" value="Protein_kinase_ATP_BS"/>
</dbReference>
<dbReference type="PROSITE" id="PS00108">
    <property type="entry name" value="PROTEIN_KINASE_ST"/>
    <property type="match status" value="1"/>
</dbReference>
<feature type="domain" description="Protein kinase" evidence="6">
    <location>
        <begin position="581"/>
        <end position="831"/>
    </location>
</feature>
<sequence>MAVPGRKLFLLVLNFLSLILFSGTVFGWTALSQILVKENFYSERCEGGPPCDAQTAALNAAFTLASTAYGLSSLPGGLLLDKAGPLVTIIVGGTIGVLSVTGIACLRYTFHSWHVDLFPPMLVGVAIGGSLIRFCGYSVGFLFPSHSALLIATASVLFDGSCLVFPVLRAIYSVAEYEAVFGGYAVLGLILFILLPIAWKMNMPEMQRVRAEAKSRQQTGGSIETKTLLQQMQSLEFLAVLLFSTVQLTHSNLYIGSVNDINAEIAEKTKSTEQLLHVNTIVSFVIPMGFLAVPAITASIRRFGNVGTLQITNALGVVVNVLQLLPSLWLQVLTVCVFAIFRAFLFSNVPQFNAHYFGVLNMGKIQGVCFLSGGLVNLVQNPLINYSLLTLNNFNPMLVLCIAVTIIPSCACAALQFRERRKIRETLLNSPPGSPPMPRPRARSASLVSIAAMGDGIRRSSSLGVLASPMHGSSTSLQVMSLCPSSSEGDLADFDLDRHGVSMVEEDPQSPTRRESSRVLFFDSSHRHRRVFFPSLLRTQNIIKIRPKSPMGCTSSTSKPGVAGTQAGEKQSQELRLLEEYSVGLTLGEGAFGVVSVCKRRSTGEEFAVKMVDKVETPVEAIRKEADMLASMDHPNIVKFHGVYYERCFVCIVMDKLDGGDLVEGLQRHLKERGQINCLDVVHVAYQMAASIHYLHQRNVAHRDVKGDNYLMDRKNMTDKQCKIVLTDFGTACTASTTDRLSSGVGTKIFWPPEFFDRDYGQKVDVWAMGVIMYGLVSGRFPFRDENDVRNKEVRIPKRVHPVCEEFIRKMLEKNEKARLSSSEAMAHPWIAGKFGKSPDGGDKLAEEEGDKEADGMAEAGVNDGIKERRQELILRMNREADSRKGIATKKQLQNHKHKKFVVADKIVQGGKASYEWTSEDQVKKEKLLDFENLQPAPKDDPMDLAMFRKTLVEHNIDVSQFGVGKAKGIDQLAREVETGASRLMLDAQQHKKLVRVVDIVVLKLRPADGSRLLVEFKEQFPDGRERETLRLPGTKKEPHENARQTAERILKEMMTIDASMVSFDFSTVERQEEETDSPSFPGVTTVYRKELVECKVTTAEKDLQQKVGLPALSQWKATDPQGNTKFFQWLTDTEAEAKKVKLQVKGSHISTLVRAPIGLDEEALREYLVSCNIDIAKFGQDGTKSLKEFSSELIKGETRLLQVASGEILVITEVVMLILHNPATKETLVQTAQVWPDGKTSHQARIPGAKRRPDENQFLCARRILKRQLEIDENAVRISQEVGYIEEDRSSKSYPGLKTEQRRHQSPCVQEAGDPGRGRAVNSRPGFTSVRRSAMGKEAADCFGAKRWQGFRQPNSSLVLLARNGRLFS</sequence>
<feature type="transmembrane region" description="Helical" evidence="5">
    <location>
        <begin position="86"/>
        <end position="110"/>
    </location>
</feature>
<keyword evidence="8" id="KW-1185">Reference proteome</keyword>
<dbReference type="Gene3D" id="1.20.1250.20">
    <property type="entry name" value="MFS general substrate transporter like domains"/>
    <property type="match status" value="1"/>
</dbReference>
<feature type="transmembrane region" description="Helical" evidence="5">
    <location>
        <begin position="181"/>
        <end position="199"/>
    </location>
</feature>
<feature type="transmembrane region" description="Helical" evidence="5">
    <location>
        <begin position="122"/>
        <end position="143"/>
    </location>
</feature>
<evidence type="ECO:0000259" key="6">
    <source>
        <dbReference type="PROSITE" id="PS50011"/>
    </source>
</evidence>
<organism evidence="7 8">
    <name type="scientific">Symbiodinium microadriaticum</name>
    <name type="common">Dinoflagellate</name>
    <name type="synonym">Zooxanthella microadriatica</name>
    <dbReference type="NCBI Taxonomy" id="2951"/>
    <lineage>
        <taxon>Eukaryota</taxon>
        <taxon>Sar</taxon>
        <taxon>Alveolata</taxon>
        <taxon>Dinophyceae</taxon>
        <taxon>Suessiales</taxon>
        <taxon>Symbiodiniaceae</taxon>
        <taxon>Symbiodinium</taxon>
    </lineage>
</organism>
<keyword evidence="5" id="KW-1133">Transmembrane helix</keyword>
<gene>
    <name evidence="7" type="primary">IPL1</name>
    <name evidence="7" type="ORF">AK812_SmicGene18054</name>
</gene>
<name>A0A1Q9DW88_SYMMI</name>
<dbReference type="CDD" id="cd06174">
    <property type="entry name" value="MFS"/>
    <property type="match status" value="1"/>
</dbReference>
<dbReference type="Proteomes" id="UP000186817">
    <property type="component" value="Unassembled WGS sequence"/>
</dbReference>
<keyword evidence="1 3" id="KW-0547">Nucleotide-binding</keyword>
<feature type="region of interest" description="Disordered" evidence="4">
    <location>
        <begin position="1292"/>
        <end position="1326"/>
    </location>
</feature>
<evidence type="ECO:0000313" key="7">
    <source>
        <dbReference type="EMBL" id="OLP99388.1"/>
    </source>
</evidence>
<dbReference type="EMBL" id="LSRX01000364">
    <property type="protein sequence ID" value="OLP99388.1"/>
    <property type="molecule type" value="Genomic_DNA"/>
</dbReference>
<dbReference type="Pfam" id="PF00069">
    <property type="entry name" value="Pkinase"/>
    <property type="match status" value="1"/>
</dbReference>